<evidence type="ECO:0000256" key="6">
    <source>
        <dbReference type="ARBA" id="ARBA00022777"/>
    </source>
</evidence>
<dbReference type="PANTHER" id="PTHR45453:SF1">
    <property type="entry name" value="PHOSPHATE REGULON SENSOR PROTEIN PHOR"/>
    <property type="match status" value="1"/>
</dbReference>
<dbReference type="InterPro" id="IPR050351">
    <property type="entry name" value="BphY/WalK/GraS-like"/>
</dbReference>
<dbReference type="AlphaFoldDB" id="A0A1M5ATC6"/>
<dbReference type="RefSeq" id="WP_072853763.1">
    <property type="nucleotide sequence ID" value="NZ_FQVI01000022.1"/>
</dbReference>
<keyword evidence="12" id="KW-1185">Reference proteome</keyword>
<keyword evidence="9" id="KW-0472">Membrane</keyword>
<evidence type="ECO:0000256" key="7">
    <source>
        <dbReference type="ARBA" id="ARBA00023012"/>
    </source>
</evidence>
<accession>A0A1M5ATC6</accession>
<dbReference type="GO" id="GO:0004721">
    <property type="term" value="F:phosphoprotein phosphatase activity"/>
    <property type="evidence" value="ECO:0007669"/>
    <property type="project" value="TreeGrafter"/>
</dbReference>
<dbReference type="InterPro" id="IPR004358">
    <property type="entry name" value="Sig_transdc_His_kin-like_C"/>
</dbReference>
<dbReference type="SMART" id="SM00388">
    <property type="entry name" value="HisKA"/>
    <property type="match status" value="1"/>
</dbReference>
<dbReference type="InterPro" id="IPR036097">
    <property type="entry name" value="HisK_dim/P_sf"/>
</dbReference>
<dbReference type="SMART" id="SM00387">
    <property type="entry name" value="HATPase_c"/>
    <property type="match status" value="1"/>
</dbReference>
<dbReference type="SUPFAM" id="SSF55874">
    <property type="entry name" value="ATPase domain of HSP90 chaperone/DNA topoisomerase II/histidine kinase"/>
    <property type="match status" value="1"/>
</dbReference>
<keyword evidence="5" id="KW-0808">Transferase</keyword>
<name>A0A1M5ATC6_9CLOT</name>
<gene>
    <name evidence="11" type="ORF">SAMN02745158_03324</name>
</gene>
<dbReference type="CDD" id="cd00082">
    <property type="entry name" value="HisKA"/>
    <property type="match status" value="1"/>
</dbReference>
<evidence type="ECO:0000313" key="11">
    <source>
        <dbReference type="EMBL" id="SHF33489.1"/>
    </source>
</evidence>
<dbReference type="Pfam" id="PF00512">
    <property type="entry name" value="HisKA"/>
    <property type="match status" value="1"/>
</dbReference>
<evidence type="ECO:0000256" key="5">
    <source>
        <dbReference type="ARBA" id="ARBA00022679"/>
    </source>
</evidence>
<keyword evidence="6 11" id="KW-0418">Kinase</keyword>
<dbReference type="GO" id="GO:0000155">
    <property type="term" value="F:phosphorelay sensor kinase activity"/>
    <property type="evidence" value="ECO:0007669"/>
    <property type="project" value="InterPro"/>
</dbReference>
<feature type="domain" description="Histidine kinase" evidence="10">
    <location>
        <begin position="89"/>
        <end position="303"/>
    </location>
</feature>
<keyword evidence="8" id="KW-0175">Coiled coil</keyword>
<dbReference type="GO" id="GO:0005886">
    <property type="term" value="C:plasma membrane"/>
    <property type="evidence" value="ECO:0007669"/>
    <property type="project" value="TreeGrafter"/>
</dbReference>
<protein>
    <recommendedName>
        <fullName evidence="3">histidine kinase</fullName>
        <ecNumber evidence="3">2.7.13.3</ecNumber>
    </recommendedName>
</protein>
<evidence type="ECO:0000256" key="1">
    <source>
        <dbReference type="ARBA" id="ARBA00000085"/>
    </source>
</evidence>
<evidence type="ECO:0000256" key="3">
    <source>
        <dbReference type="ARBA" id="ARBA00012438"/>
    </source>
</evidence>
<dbReference type="InterPro" id="IPR003594">
    <property type="entry name" value="HATPase_dom"/>
</dbReference>
<reference evidence="11 12" key="1">
    <citation type="submission" date="2016-11" db="EMBL/GenBank/DDBJ databases">
        <authorList>
            <person name="Jaros S."/>
            <person name="Januszkiewicz K."/>
            <person name="Wedrychowicz H."/>
        </authorList>
    </citation>
    <scope>NUCLEOTIDE SEQUENCE [LARGE SCALE GENOMIC DNA]</scope>
    <source>
        <strain evidence="11 12">DSM 17459</strain>
    </source>
</reference>
<dbReference type="OrthoDB" id="9773956at2"/>
<evidence type="ECO:0000259" key="10">
    <source>
        <dbReference type="PROSITE" id="PS50109"/>
    </source>
</evidence>
<dbReference type="STRING" id="1122155.SAMN02745158_03324"/>
<sequence length="304" mass="35288">MNETAAVILCCAVCLGLVWYYREKSKRQYRQIECMLDEILNERPVSQSDLEEGEIAELSHKARRIQEKLNLEVQSARKEKEQVKSLISNMSHQLKTPLSNVMMYQEILESSSLEEEQRKKFLEKLKTQSEKIDWILQSLFKMVNLENGVIRVQPEEKNIKATLSRALSGVYEKAQRRNIKITTEEFPDSTLYHDPRWTAEVLGNLLENAVKYTDPGGRIVVRLVPYELYSKLEIIDNGRGIAKEELSCIFQRFYRSNDVRNLEGSGIGLYLSRLILEKEKGYLTVESEYGRGSCFQVFLQNCKN</sequence>
<dbReference type="CDD" id="cd00075">
    <property type="entry name" value="HATPase"/>
    <property type="match status" value="1"/>
</dbReference>
<proteinExistence type="predicted"/>
<feature type="transmembrane region" description="Helical" evidence="9">
    <location>
        <begin position="6"/>
        <end position="22"/>
    </location>
</feature>
<comment type="catalytic activity">
    <reaction evidence="1">
        <text>ATP + protein L-histidine = ADP + protein N-phospho-L-histidine.</text>
        <dbReference type="EC" id="2.7.13.3"/>
    </reaction>
</comment>
<dbReference type="PANTHER" id="PTHR45453">
    <property type="entry name" value="PHOSPHATE REGULON SENSOR PROTEIN PHOR"/>
    <property type="match status" value="1"/>
</dbReference>
<dbReference type="Gene3D" id="3.30.565.10">
    <property type="entry name" value="Histidine kinase-like ATPase, C-terminal domain"/>
    <property type="match status" value="1"/>
</dbReference>
<dbReference type="PROSITE" id="PS50109">
    <property type="entry name" value="HIS_KIN"/>
    <property type="match status" value="1"/>
</dbReference>
<evidence type="ECO:0000256" key="4">
    <source>
        <dbReference type="ARBA" id="ARBA00022553"/>
    </source>
</evidence>
<comment type="subcellular location">
    <subcellularLocation>
        <location evidence="2">Membrane</location>
    </subcellularLocation>
</comment>
<evidence type="ECO:0000256" key="9">
    <source>
        <dbReference type="SAM" id="Phobius"/>
    </source>
</evidence>
<dbReference type="SUPFAM" id="SSF47384">
    <property type="entry name" value="Homodimeric domain of signal transducing histidine kinase"/>
    <property type="match status" value="1"/>
</dbReference>
<evidence type="ECO:0000256" key="8">
    <source>
        <dbReference type="SAM" id="Coils"/>
    </source>
</evidence>
<dbReference type="Proteomes" id="UP000184245">
    <property type="component" value="Unassembled WGS sequence"/>
</dbReference>
<feature type="coiled-coil region" evidence="8">
    <location>
        <begin position="66"/>
        <end position="93"/>
    </location>
</feature>
<keyword evidence="4" id="KW-0597">Phosphoprotein</keyword>
<dbReference type="InterPro" id="IPR005467">
    <property type="entry name" value="His_kinase_dom"/>
</dbReference>
<dbReference type="InterPro" id="IPR003661">
    <property type="entry name" value="HisK_dim/P_dom"/>
</dbReference>
<dbReference type="PRINTS" id="PR00344">
    <property type="entry name" value="BCTRLSENSOR"/>
</dbReference>
<evidence type="ECO:0000313" key="12">
    <source>
        <dbReference type="Proteomes" id="UP000184245"/>
    </source>
</evidence>
<dbReference type="Pfam" id="PF02518">
    <property type="entry name" value="HATPase_c"/>
    <property type="match status" value="1"/>
</dbReference>
<dbReference type="InterPro" id="IPR036890">
    <property type="entry name" value="HATPase_C_sf"/>
</dbReference>
<keyword evidence="9" id="KW-0812">Transmembrane</keyword>
<dbReference type="Gene3D" id="1.10.287.130">
    <property type="match status" value="1"/>
</dbReference>
<dbReference type="EMBL" id="FQVI01000022">
    <property type="protein sequence ID" value="SHF33489.1"/>
    <property type="molecule type" value="Genomic_DNA"/>
</dbReference>
<organism evidence="11 12">
    <name type="scientific">Lactonifactor longoviformis DSM 17459</name>
    <dbReference type="NCBI Taxonomy" id="1122155"/>
    <lineage>
        <taxon>Bacteria</taxon>
        <taxon>Bacillati</taxon>
        <taxon>Bacillota</taxon>
        <taxon>Clostridia</taxon>
        <taxon>Eubacteriales</taxon>
        <taxon>Clostridiaceae</taxon>
        <taxon>Lactonifactor</taxon>
    </lineage>
</organism>
<dbReference type="EC" id="2.7.13.3" evidence="3"/>
<dbReference type="GO" id="GO:0016036">
    <property type="term" value="P:cellular response to phosphate starvation"/>
    <property type="evidence" value="ECO:0007669"/>
    <property type="project" value="TreeGrafter"/>
</dbReference>
<keyword evidence="9" id="KW-1133">Transmembrane helix</keyword>
<evidence type="ECO:0000256" key="2">
    <source>
        <dbReference type="ARBA" id="ARBA00004370"/>
    </source>
</evidence>
<keyword evidence="7" id="KW-0902">Two-component regulatory system</keyword>